<name>A0A4Q0YQA7_9GAMM</name>
<dbReference type="RefSeq" id="WP_129123936.1">
    <property type="nucleotide sequence ID" value="NZ_PEIB01000039.1"/>
</dbReference>
<dbReference type="OrthoDB" id="9787435at2"/>
<comment type="caution">
    <text evidence="1">The sequence shown here is derived from an EMBL/GenBank/DDBJ whole genome shotgun (WGS) entry which is preliminary data.</text>
</comment>
<sequence>MGVDHVCLIDRKKDFSEQLQAYLTQHACPYFDHVIDPFMDIYLPKLLPFVRRFGSYISCGVARQSPHARLEGFVSDELSIEEVFSTLLRKSIHFIGNNLGTSADLQEALDDLSAGRLTVELAEAFSHEDTLKNFVQSSLNSQGRFGKVIFRYPPAATQ</sequence>
<evidence type="ECO:0008006" key="3">
    <source>
        <dbReference type="Google" id="ProtNLM"/>
    </source>
</evidence>
<dbReference type="Gene3D" id="3.90.180.10">
    <property type="entry name" value="Medium-chain alcohol dehydrogenases, catalytic domain"/>
    <property type="match status" value="1"/>
</dbReference>
<evidence type="ECO:0000313" key="2">
    <source>
        <dbReference type="Proteomes" id="UP000290287"/>
    </source>
</evidence>
<dbReference type="EMBL" id="PEIB01000039">
    <property type="protein sequence ID" value="RXJ71211.1"/>
    <property type="molecule type" value="Genomic_DNA"/>
</dbReference>
<gene>
    <name evidence="1" type="ORF">CS022_21330</name>
</gene>
<proteinExistence type="predicted"/>
<protein>
    <recommendedName>
        <fullName evidence="3">Alcohol dehydrogenase</fullName>
    </recommendedName>
</protein>
<reference evidence="1 2" key="1">
    <citation type="submission" date="2017-10" db="EMBL/GenBank/DDBJ databases">
        <title>Nyctiphanis sp. nov., isolated from the stomach of the euphausiid Nyctiphanes simplex (Hansen, 1911) in the Gulf of California.</title>
        <authorList>
            <person name="Gomez-Gil B."/>
            <person name="Aguilar-Mendez M."/>
            <person name="Lopez-Cortes A."/>
            <person name="Gomez-Gutierrez J."/>
            <person name="Roque A."/>
            <person name="Lang E."/>
            <person name="Gonzalez-Castillo A."/>
        </authorList>
    </citation>
    <scope>NUCLEOTIDE SEQUENCE [LARGE SCALE GENOMIC DNA]</scope>
    <source>
        <strain evidence="1 2">CAIM 600</strain>
    </source>
</reference>
<accession>A0A4Q0YQA7</accession>
<dbReference type="Proteomes" id="UP000290287">
    <property type="component" value="Unassembled WGS sequence"/>
</dbReference>
<keyword evidence="2" id="KW-1185">Reference proteome</keyword>
<evidence type="ECO:0000313" key="1">
    <source>
        <dbReference type="EMBL" id="RXJ71211.1"/>
    </source>
</evidence>
<dbReference type="AlphaFoldDB" id="A0A4Q0YQA7"/>
<organism evidence="1 2">
    <name type="scientific">Veronia nyctiphanis</name>
    <dbReference type="NCBI Taxonomy" id="1278244"/>
    <lineage>
        <taxon>Bacteria</taxon>
        <taxon>Pseudomonadati</taxon>
        <taxon>Pseudomonadota</taxon>
        <taxon>Gammaproteobacteria</taxon>
        <taxon>Vibrionales</taxon>
        <taxon>Vibrionaceae</taxon>
        <taxon>Veronia</taxon>
    </lineage>
</organism>